<feature type="region of interest" description="Disordered" evidence="1">
    <location>
        <begin position="52"/>
        <end position="79"/>
    </location>
</feature>
<gene>
    <name evidence="2" type="ORF">STRIP9103_07253</name>
</gene>
<name>L1KNL9_9ACTN</name>
<sequence length="101" mass="11037">MSAFRARLVAPRRYARLHCVPPARVDRSCSTYFAVLVRVALLARQRTTCPAGTTRTARTTRTGSYADTSARQTGCHSPGTLGRYSACPDLLLEACPVFHHG</sequence>
<keyword evidence="3" id="KW-1185">Reference proteome</keyword>
<dbReference type="PATRIC" id="fig|698759.3.peg.7150"/>
<dbReference type="AlphaFoldDB" id="L1KNL9"/>
<dbReference type="EMBL" id="AEJC01000534">
    <property type="protein sequence ID" value="EKX62154.1"/>
    <property type="molecule type" value="Genomic_DNA"/>
</dbReference>
<organism evidence="2 3">
    <name type="scientific">Streptomyces ipomoeae 91-03</name>
    <dbReference type="NCBI Taxonomy" id="698759"/>
    <lineage>
        <taxon>Bacteria</taxon>
        <taxon>Bacillati</taxon>
        <taxon>Actinomycetota</taxon>
        <taxon>Actinomycetes</taxon>
        <taxon>Kitasatosporales</taxon>
        <taxon>Streptomycetaceae</taxon>
        <taxon>Streptomyces</taxon>
    </lineage>
</organism>
<accession>L1KNL9</accession>
<evidence type="ECO:0000256" key="1">
    <source>
        <dbReference type="SAM" id="MobiDB-lite"/>
    </source>
</evidence>
<proteinExistence type="predicted"/>
<dbReference type="Proteomes" id="UP000010411">
    <property type="component" value="Unassembled WGS sequence"/>
</dbReference>
<evidence type="ECO:0000313" key="2">
    <source>
        <dbReference type="EMBL" id="EKX62154.1"/>
    </source>
</evidence>
<feature type="compositionally biased region" description="Low complexity" evidence="1">
    <location>
        <begin position="52"/>
        <end position="63"/>
    </location>
</feature>
<comment type="caution">
    <text evidence="2">The sequence shown here is derived from an EMBL/GenBank/DDBJ whole genome shotgun (WGS) entry which is preliminary data.</text>
</comment>
<feature type="compositionally biased region" description="Polar residues" evidence="1">
    <location>
        <begin position="65"/>
        <end position="75"/>
    </location>
</feature>
<protein>
    <submittedName>
        <fullName evidence="2">Uncharacterized protein</fullName>
    </submittedName>
</protein>
<evidence type="ECO:0000313" key="3">
    <source>
        <dbReference type="Proteomes" id="UP000010411"/>
    </source>
</evidence>
<reference evidence="2 3" key="1">
    <citation type="submission" date="2012-11" db="EMBL/GenBank/DDBJ databases">
        <authorList>
            <person name="Huguet-Tapia J.C."/>
            <person name="Durkin A.S."/>
            <person name="Pettis G.S."/>
            <person name="Badger J.H."/>
        </authorList>
    </citation>
    <scope>NUCLEOTIDE SEQUENCE [LARGE SCALE GENOMIC DNA]</scope>
    <source>
        <strain evidence="2 3">91-03</strain>
    </source>
</reference>